<evidence type="ECO:0000256" key="2">
    <source>
        <dbReference type="ARBA" id="ARBA00023002"/>
    </source>
</evidence>
<evidence type="ECO:0000313" key="5">
    <source>
        <dbReference type="EMBL" id="AMP14934.1"/>
    </source>
</evidence>
<name>A0ABM5Z7F9_9BURK</name>
<dbReference type="PANTHER" id="PTHR42804">
    <property type="entry name" value="ALDEHYDE DEHYDROGENASE"/>
    <property type="match status" value="1"/>
</dbReference>
<gene>
    <name evidence="5" type="ORF">CPter291_2676</name>
</gene>
<proteinExistence type="inferred from homology"/>
<keyword evidence="6" id="KW-1185">Reference proteome</keyword>
<dbReference type="EMBL" id="CP013236">
    <property type="protein sequence ID" value="AMP14934.1"/>
    <property type="molecule type" value="Genomic_DNA"/>
</dbReference>
<feature type="domain" description="Aldehyde dehydrogenase" evidence="4">
    <location>
        <begin position="13"/>
        <end position="109"/>
    </location>
</feature>
<dbReference type="InterPro" id="IPR016162">
    <property type="entry name" value="Ald_DH_N"/>
</dbReference>
<dbReference type="Pfam" id="PF00171">
    <property type="entry name" value="Aldedh"/>
    <property type="match status" value="1"/>
</dbReference>
<dbReference type="InterPro" id="IPR015590">
    <property type="entry name" value="Aldehyde_DH_dom"/>
</dbReference>
<dbReference type="Gene3D" id="3.40.605.10">
    <property type="entry name" value="Aldehyde Dehydrogenase, Chain A, domain 1"/>
    <property type="match status" value="1"/>
</dbReference>
<reference evidence="5 6" key="1">
    <citation type="submission" date="2015-11" db="EMBL/GenBank/DDBJ databases">
        <title>Exploring the genomic traits of fungus-feeding bacterial genus Collimonas.</title>
        <authorList>
            <person name="Song C."/>
            <person name="Schmidt R."/>
            <person name="de Jager V."/>
            <person name="Krzyzanowska D."/>
            <person name="Jongedijk E."/>
            <person name="Cankar K."/>
            <person name="Beekwilder J."/>
            <person name="van Veen A."/>
            <person name="de Boer W."/>
            <person name="van Veen J.A."/>
            <person name="Garbeva P."/>
        </authorList>
    </citation>
    <scope>NUCLEOTIDE SEQUENCE [LARGE SCALE GENOMIC DNA]</scope>
    <source>
        <strain evidence="5 6">Ter291</strain>
    </source>
</reference>
<evidence type="ECO:0000259" key="4">
    <source>
        <dbReference type="Pfam" id="PF00171"/>
    </source>
</evidence>
<evidence type="ECO:0000256" key="3">
    <source>
        <dbReference type="SAM" id="MobiDB-lite"/>
    </source>
</evidence>
<dbReference type="InterPro" id="IPR016161">
    <property type="entry name" value="Ald_DH/histidinol_DH"/>
</dbReference>
<dbReference type="PANTHER" id="PTHR42804:SF1">
    <property type="entry name" value="ALDEHYDE DEHYDROGENASE-RELATED"/>
    <property type="match status" value="1"/>
</dbReference>
<protein>
    <submittedName>
        <fullName evidence="5">Aldehyde dehydrogenase family protein</fullName>
    </submittedName>
</protein>
<dbReference type="Proteomes" id="UP000074914">
    <property type="component" value="Chromosome"/>
</dbReference>
<dbReference type="SUPFAM" id="SSF53720">
    <property type="entry name" value="ALDH-like"/>
    <property type="match status" value="1"/>
</dbReference>
<evidence type="ECO:0000313" key="6">
    <source>
        <dbReference type="Proteomes" id="UP000074914"/>
    </source>
</evidence>
<keyword evidence="2" id="KW-0560">Oxidoreductase</keyword>
<sequence length="192" mass="21109">MKTVDHIYINGSFVKPHGKEVLELVNPSTGAPIARVTLADEQDAQAAIAAAKAAYPSFSRSSKEQRMTYLQRLHDAVAARSEELLEVMIEEYGGPLRISKASTQRAAVSLLHPLYPSDRTHQRHAGTFHVPGATRKEESSDRQPDLALRTRQLCAVRDRHAGFRSGFGNLACRALSGHQDYPGSQGNRSPDH</sequence>
<feature type="compositionally biased region" description="Basic and acidic residues" evidence="3">
    <location>
        <begin position="134"/>
        <end position="144"/>
    </location>
</feature>
<evidence type="ECO:0000256" key="1">
    <source>
        <dbReference type="ARBA" id="ARBA00009986"/>
    </source>
</evidence>
<organism evidence="5 6">
    <name type="scientific">Collimonas pratensis</name>
    <dbReference type="NCBI Taxonomy" id="279113"/>
    <lineage>
        <taxon>Bacteria</taxon>
        <taxon>Pseudomonadati</taxon>
        <taxon>Pseudomonadota</taxon>
        <taxon>Betaproteobacteria</taxon>
        <taxon>Burkholderiales</taxon>
        <taxon>Oxalobacteraceae</taxon>
        <taxon>Collimonas</taxon>
    </lineage>
</organism>
<accession>A0ABM5Z7F9</accession>
<comment type="similarity">
    <text evidence="1">Belongs to the aldehyde dehydrogenase family.</text>
</comment>
<feature type="region of interest" description="Disordered" evidence="3">
    <location>
        <begin position="118"/>
        <end position="145"/>
    </location>
</feature>